<name>A0A068UJ47_COFCA</name>
<accession>A0A068UJ47</accession>
<keyword evidence="2" id="KW-1185">Reference proteome</keyword>
<dbReference type="EMBL" id="HG739115">
    <property type="protein sequence ID" value="CDP08307.1"/>
    <property type="molecule type" value="Genomic_DNA"/>
</dbReference>
<sequence length="69" mass="8242">MVEAIFLADIYRWRRVENWNSEVSRRERRRRNHGNGRLLEGSALNGFEVLQGPRTWRNHFSFGIIPETS</sequence>
<dbReference type="AlphaFoldDB" id="A0A068UJ47"/>
<proteinExistence type="predicted"/>
<evidence type="ECO:0000313" key="2">
    <source>
        <dbReference type="Proteomes" id="UP000295252"/>
    </source>
</evidence>
<dbReference type="InParanoid" id="A0A068UJ47"/>
<reference evidence="2" key="1">
    <citation type="journal article" date="2014" name="Science">
        <title>The coffee genome provides insight into the convergent evolution of caffeine biosynthesis.</title>
        <authorList>
            <person name="Denoeud F."/>
            <person name="Carretero-Paulet L."/>
            <person name="Dereeper A."/>
            <person name="Droc G."/>
            <person name="Guyot R."/>
            <person name="Pietrella M."/>
            <person name="Zheng C."/>
            <person name="Alberti A."/>
            <person name="Anthony F."/>
            <person name="Aprea G."/>
            <person name="Aury J.M."/>
            <person name="Bento P."/>
            <person name="Bernard M."/>
            <person name="Bocs S."/>
            <person name="Campa C."/>
            <person name="Cenci A."/>
            <person name="Combes M.C."/>
            <person name="Crouzillat D."/>
            <person name="Da Silva C."/>
            <person name="Daddiego L."/>
            <person name="De Bellis F."/>
            <person name="Dussert S."/>
            <person name="Garsmeur O."/>
            <person name="Gayraud T."/>
            <person name="Guignon V."/>
            <person name="Jahn K."/>
            <person name="Jamilloux V."/>
            <person name="Joet T."/>
            <person name="Labadie K."/>
            <person name="Lan T."/>
            <person name="Leclercq J."/>
            <person name="Lepelley M."/>
            <person name="Leroy T."/>
            <person name="Li L.T."/>
            <person name="Librado P."/>
            <person name="Lopez L."/>
            <person name="Munoz A."/>
            <person name="Noel B."/>
            <person name="Pallavicini A."/>
            <person name="Perrotta G."/>
            <person name="Poncet V."/>
            <person name="Pot D."/>
            <person name="Priyono X."/>
            <person name="Rigoreau M."/>
            <person name="Rouard M."/>
            <person name="Rozas J."/>
            <person name="Tranchant-Dubreuil C."/>
            <person name="VanBuren R."/>
            <person name="Zhang Q."/>
            <person name="Andrade A.C."/>
            <person name="Argout X."/>
            <person name="Bertrand B."/>
            <person name="de Kochko A."/>
            <person name="Graziosi G."/>
            <person name="Henry R.J."/>
            <person name="Jayarama X."/>
            <person name="Ming R."/>
            <person name="Nagai C."/>
            <person name="Rounsley S."/>
            <person name="Sankoff D."/>
            <person name="Giuliano G."/>
            <person name="Albert V.A."/>
            <person name="Wincker P."/>
            <person name="Lashermes P."/>
        </authorList>
    </citation>
    <scope>NUCLEOTIDE SEQUENCE [LARGE SCALE GENOMIC DNA]</scope>
    <source>
        <strain evidence="2">cv. DH200-94</strain>
    </source>
</reference>
<evidence type="ECO:0000313" key="1">
    <source>
        <dbReference type="EMBL" id="CDP08307.1"/>
    </source>
</evidence>
<protein>
    <submittedName>
        <fullName evidence="1">Uncharacterized protein</fullName>
    </submittedName>
</protein>
<dbReference type="Gramene" id="CDP08307">
    <property type="protein sequence ID" value="CDP08307"/>
    <property type="gene ID" value="GSCOC_T00027100001"/>
</dbReference>
<organism evidence="1 2">
    <name type="scientific">Coffea canephora</name>
    <name type="common">Robusta coffee</name>
    <dbReference type="NCBI Taxonomy" id="49390"/>
    <lineage>
        <taxon>Eukaryota</taxon>
        <taxon>Viridiplantae</taxon>
        <taxon>Streptophyta</taxon>
        <taxon>Embryophyta</taxon>
        <taxon>Tracheophyta</taxon>
        <taxon>Spermatophyta</taxon>
        <taxon>Magnoliopsida</taxon>
        <taxon>eudicotyledons</taxon>
        <taxon>Gunneridae</taxon>
        <taxon>Pentapetalae</taxon>
        <taxon>asterids</taxon>
        <taxon>lamiids</taxon>
        <taxon>Gentianales</taxon>
        <taxon>Rubiaceae</taxon>
        <taxon>Ixoroideae</taxon>
        <taxon>Gardenieae complex</taxon>
        <taxon>Bertiereae - Coffeeae clade</taxon>
        <taxon>Coffeeae</taxon>
        <taxon>Coffea</taxon>
    </lineage>
</organism>
<gene>
    <name evidence="1" type="ORF">GSCOC_T00027100001</name>
</gene>
<dbReference type="Proteomes" id="UP000295252">
    <property type="component" value="Chromosome X"/>
</dbReference>